<name>A0A975GR33_9BACT</name>
<evidence type="ECO:0000313" key="2">
    <source>
        <dbReference type="Proteomes" id="UP000663722"/>
    </source>
</evidence>
<evidence type="ECO:0000313" key="1">
    <source>
        <dbReference type="EMBL" id="QTA89608.1"/>
    </source>
</evidence>
<gene>
    <name evidence="1" type="ORF">dnm_056640</name>
</gene>
<dbReference type="Proteomes" id="UP000663722">
    <property type="component" value="Chromosome"/>
</dbReference>
<proteinExistence type="predicted"/>
<dbReference type="KEGG" id="dmm:dnm_056640"/>
<organism evidence="1 2">
    <name type="scientific">Desulfonema magnum</name>
    <dbReference type="NCBI Taxonomy" id="45655"/>
    <lineage>
        <taxon>Bacteria</taxon>
        <taxon>Pseudomonadati</taxon>
        <taxon>Thermodesulfobacteriota</taxon>
        <taxon>Desulfobacteria</taxon>
        <taxon>Desulfobacterales</taxon>
        <taxon>Desulfococcaceae</taxon>
        <taxon>Desulfonema</taxon>
    </lineage>
</organism>
<reference evidence="1" key="1">
    <citation type="journal article" date="2021" name="Microb. Physiol.">
        <title>Proteogenomic Insights into the Physiology of Marine, Sulfate-Reducing, Filamentous Desulfonema limicola and Desulfonema magnum.</title>
        <authorList>
            <person name="Schnaars V."/>
            <person name="Wohlbrand L."/>
            <person name="Scheve S."/>
            <person name="Hinrichs C."/>
            <person name="Reinhardt R."/>
            <person name="Rabus R."/>
        </authorList>
    </citation>
    <scope>NUCLEOTIDE SEQUENCE</scope>
    <source>
        <strain evidence="1">4be13</strain>
    </source>
</reference>
<accession>A0A975GR33</accession>
<dbReference type="EMBL" id="CP061800">
    <property type="protein sequence ID" value="QTA89608.1"/>
    <property type="molecule type" value="Genomic_DNA"/>
</dbReference>
<dbReference type="AlphaFoldDB" id="A0A975GR33"/>
<keyword evidence="2" id="KW-1185">Reference proteome</keyword>
<protein>
    <submittedName>
        <fullName evidence="1">Uncharacterized protein</fullName>
    </submittedName>
</protein>
<sequence>MLITSLITSEEHLSRNFYSFLQDESSDQNFFIFLLAKI</sequence>